<reference evidence="1" key="1">
    <citation type="submission" date="2023-04" db="EMBL/GenBank/DDBJ databases">
        <title>Draft Genome sequencing of Naganishia species isolated from polar environments using Oxford Nanopore Technology.</title>
        <authorList>
            <person name="Leo P."/>
            <person name="Venkateswaran K."/>
        </authorList>
    </citation>
    <scope>NUCLEOTIDE SEQUENCE</scope>
    <source>
        <strain evidence="1">MNA-CCFEE 5262</strain>
    </source>
</reference>
<organism evidence="1 2">
    <name type="scientific">Naganishia adeliensis</name>
    <dbReference type="NCBI Taxonomy" id="92952"/>
    <lineage>
        <taxon>Eukaryota</taxon>
        <taxon>Fungi</taxon>
        <taxon>Dikarya</taxon>
        <taxon>Basidiomycota</taxon>
        <taxon>Agaricomycotina</taxon>
        <taxon>Tremellomycetes</taxon>
        <taxon>Filobasidiales</taxon>
        <taxon>Filobasidiaceae</taxon>
        <taxon>Naganishia</taxon>
    </lineage>
</organism>
<dbReference type="EMBL" id="JASBWS010000005">
    <property type="protein sequence ID" value="KAJ9115706.1"/>
    <property type="molecule type" value="Genomic_DNA"/>
</dbReference>
<accession>A0ACC2WY37</accession>
<dbReference type="Proteomes" id="UP001230649">
    <property type="component" value="Unassembled WGS sequence"/>
</dbReference>
<evidence type="ECO:0000313" key="2">
    <source>
        <dbReference type="Proteomes" id="UP001230649"/>
    </source>
</evidence>
<keyword evidence="2" id="KW-1185">Reference proteome</keyword>
<comment type="caution">
    <text evidence="1">The sequence shown here is derived from an EMBL/GenBank/DDBJ whole genome shotgun (WGS) entry which is preliminary data.</text>
</comment>
<evidence type="ECO:0000313" key="1">
    <source>
        <dbReference type="EMBL" id="KAJ9115706.1"/>
    </source>
</evidence>
<proteinExistence type="predicted"/>
<sequence length="732" mass="76925">MAHNNRARARGGAFRTDTDISRHKPAAGERELQPWQPDGDGAGDALDGGGLGDNLTFGTAANKTGGKGWDQFATNAALFGATTTYSEDLYTTRLDRSKQGFKQREKEAERLAREIEGQVTTNVHVAEERGQQVQGGEGWDEEDRYSGVQRRAGAYVPPGARGGKVVGKEAGKDAERKDVKEDKETPVQPTTELATHDSGNAKVPPQEPVKPSPAKDALKVSSAKPNPSPASAAPADITSTMREFAQTERSKIAQAKADMHKTERERRLAELVNFGKTFKVPGAKPRDLQGVLAGSAGQEKKEEKNVTKVPAPAAAAASKPQPTNGHRPPIATGTHAAKPRISMHIPEIPPFKGARRATATPAAKARIAAPPQTKDAKRPDAPPAAGGLNPAAAAFAFKPNPAASTFKPGNVPVPAGGVNGSGQALPPISTKMPSQPVPGAVAHMNGPVPVPIPAHAHQQPPVRNPFFIVPPRRVPGVNVRDEFNPMRSRRAGRPEDTPMVWQYSGRRVLQALHQPMHPSGMYSLHVNGVHPNLGPGGGPPVNVVSGPGGMIPPMQHPGPPPHVVGPGMPVPGMSPMVPPATQHQQQKQQQQPPPNGMSPAAGTGMSLEDERFSPIPTQPGGVAFQPGGAPPPGAGAGGSGGPGMGPGFNAYRGPHQPMQQHMGQPGMFTQYPGNGGVFMGNPMMQGMPYNPQMMGNGPMRPVYYPQPGMTSHPTSPMPHALTPQMMSPHPPP</sequence>
<name>A0ACC2WY37_9TREE</name>
<protein>
    <submittedName>
        <fullName evidence="1">Uncharacterized protein</fullName>
    </submittedName>
</protein>
<gene>
    <name evidence="1" type="ORF">QFC20_001033</name>
</gene>